<keyword evidence="2" id="KW-0808">Transferase</keyword>
<feature type="domain" description="Glycosyltransferase 2-like" evidence="1">
    <location>
        <begin position="10"/>
        <end position="136"/>
    </location>
</feature>
<dbReference type="InterPro" id="IPR001173">
    <property type="entry name" value="Glyco_trans_2-like"/>
</dbReference>
<dbReference type="CDD" id="cd04196">
    <property type="entry name" value="GT_2_like_d"/>
    <property type="match status" value="1"/>
</dbReference>
<proteinExistence type="predicted"/>
<dbReference type="PANTHER" id="PTHR22916">
    <property type="entry name" value="GLYCOSYLTRANSFERASE"/>
    <property type="match status" value="1"/>
</dbReference>
<dbReference type="EMBL" id="PJRT01000027">
    <property type="protein sequence ID" value="PLR22057.1"/>
    <property type="molecule type" value="Genomic_DNA"/>
</dbReference>
<keyword evidence="3" id="KW-1185">Reference proteome</keyword>
<evidence type="ECO:0000313" key="3">
    <source>
        <dbReference type="Proteomes" id="UP000234296"/>
    </source>
</evidence>
<comment type="caution">
    <text evidence="2">The sequence shown here is derived from an EMBL/GenBank/DDBJ whole genome shotgun (WGS) entry which is preliminary data.</text>
</comment>
<gene>
    <name evidence="2" type="ORF">PZBJ_16505</name>
</gene>
<dbReference type="PANTHER" id="PTHR22916:SF3">
    <property type="entry name" value="UDP-GLCNAC:BETAGAL BETA-1,3-N-ACETYLGLUCOSAMINYLTRANSFERASE-LIKE PROTEIN 1"/>
    <property type="match status" value="1"/>
</dbReference>
<dbReference type="SUPFAM" id="SSF53448">
    <property type="entry name" value="Nucleotide-diphospho-sugar transferases"/>
    <property type="match status" value="1"/>
</dbReference>
<accession>A0ABX4SN80</accession>
<dbReference type="GO" id="GO:0016740">
    <property type="term" value="F:transferase activity"/>
    <property type="evidence" value="ECO:0007669"/>
    <property type="project" value="UniProtKB-KW"/>
</dbReference>
<sequence length="313" mass="35872">MMMSDKGKISILMGTYNGEKYLEKQLRSIASQTYTNWTLIVSDDGSTDSTCEIITRFAKEFSEGRVILFQGPGKGFAANFYNLLNRKDIDSPFYAFCDQDDIWCNNKLEEAINQLTTNDFSTDNYALYGSRTKLIDSDEVNIGYSPCFLKEFTFSNALLQSYAGGNTMVFSRGLKTVFETFPANLPIVSHDWILYIICSAMNGTVIYDREPKILYRQHGQNLVGSNTGILSKLTRFNRLFAGEFKCWSEKNCMALECLKDRMPADNRRDYERFSALNGSLLKRITNFIKGGFYRQSFIETCAFFIMNLFRKLV</sequence>
<name>A0ABX4SN80_9GAMM</name>
<organism evidence="2 3">
    <name type="scientific">Pantoea endophytica</name>
    <dbReference type="NCBI Taxonomy" id="92488"/>
    <lineage>
        <taxon>Bacteria</taxon>
        <taxon>Pseudomonadati</taxon>
        <taxon>Pseudomonadota</taxon>
        <taxon>Gammaproteobacteria</taxon>
        <taxon>Enterobacterales</taxon>
        <taxon>Erwiniaceae</taxon>
        <taxon>Pantoea</taxon>
    </lineage>
</organism>
<evidence type="ECO:0000259" key="1">
    <source>
        <dbReference type="Pfam" id="PF00535"/>
    </source>
</evidence>
<dbReference type="Gene3D" id="3.90.550.10">
    <property type="entry name" value="Spore Coat Polysaccharide Biosynthesis Protein SpsA, Chain A"/>
    <property type="match status" value="1"/>
</dbReference>
<protein>
    <submittedName>
        <fullName evidence="2">Glycosyl transferase family 2</fullName>
    </submittedName>
</protein>
<dbReference type="Proteomes" id="UP000234296">
    <property type="component" value="Unassembled WGS sequence"/>
</dbReference>
<evidence type="ECO:0000313" key="2">
    <source>
        <dbReference type="EMBL" id="PLR22057.1"/>
    </source>
</evidence>
<reference evidence="3" key="1">
    <citation type="submission" date="2017-12" db="EMBL/GenBank/DDBJ databases">
        <title>The genome sequence of Pantoea sp. 596.</title>
        <authorList>
            <person name="Gao J."/>
            <person name="Mao X."/>
            <person name="Sun J."/>
        </authorList>
    </citation>
    <scope>NUCLEOTIDE SEQUENCE [LARGE SCALE GENOMIC DNA]</scope>
    <source>
        <strain evidence="3">596</strain>
    </source>
</reference>
<dbReference type="InterPro" id="IPR029044">
    <property type="entry name" value="Nucleotide-diphossugar_trans"/>
</dbReference>
<dbReference type="Pfam" id="PF00535">
    <property type="entry name" value="Glycos_transf_2"/>
    <property type="match status" value="1"/>
</dbReference>